<dbReference type="InterPro" id="IPR021109">
    <property type="entry name" value="Peptidase_aspartic_dom_sf"/>
</dbReference>
<dbReference type="AlphaFoldDB" id="A0A816D2M1"/>
<gene>
    <name evidence="1" type="ORF">GPM918_LOCUS44383</name>
    <name evidence="2" type="ORF">SRO942_LOCUS46200</name>
</gene>
<dbReference type="EMBL" id="CAJNOQ010043797">
    <property type="protein sequence ID" value="CAF1631598.1"/>
    <property type="molecule type" value="Genomic_DNA"/>
</dbReference>
<reference evidence="1" key="1">
    <citation type="submission" date="2021-02" db="EMBL/GenBank/DDBJ databases">
        <authorList>
            <person name="Nowell W R."/>
        </authorList>
    </citation>
    <scope>NUCLEOTIDE SEQUENCE</scope>
</reference>
<name>A0A816D2M1_9BILA</name>
<dbReference type="Proteomes" id="UP000663829">
    <property type="component" value="Unassembled WGS sequence"/>
</dbReference>
<evidence type="ECO:0000313" key="1">
    <source>
        <dbReference type="EMBL" id="CAF1631598.1"/>
    </source>
</evidence>
<comment type="caution">
    <text evidence="1">The sequence shown here is derived from an EMBL/GenBank/DDBJ whole genome shotgun (WGS) entry which is preliminary data.</text>
</comment>
<keyword evidence="3" id="KW-1185">Reference proteome</keyword>
<dbReference type="EMBL" id="CAJOBC010111680">
    <property type="protein sequence ID" value="CAF4531076.1"/>
    <property type="molecule type" value="Genomic_DNA"/>
</dbReference>
<dbReference type="Proteomes" id="UP000681722">
    <property type="component" value="Unassembled WGS sequence"/>
</dbReference>
<dbReference type="Gene3D" id="2.40.70.10">
    <property type="entry name" value="Acid Proteases"/>
    <property type="match status" value="1"/>
</dbReference>
<evidence type="ECO:0000313" key="3">
    <source>
        <dbReference type="Proteomes" id="UP000663829"/>
    </source>
</evidence>
<accession>A0A816D2M1</accession>
<evidence type="ECO:0000313" key="2">
    <source>
        <dbReference type="EMBL" id="CAF4531076.1"/>
    </source>
</evidence>
<protein>
    <submittedName>
        <fullName evidence="1">Uncharacterized protein</fullName>
    </submittedName>
</protein>
<sequence>MANCTSLDIIGEIQLEIKVGRQKTLISADVASNLVADLILGHDWLKQNNAIIDVPNQQLTLINPTGQNTVTHFTQPPHLQFPVLLIDQITLSPHSETWVDVTVPSLFGQKTGMLFEPKIELRNKALFAASAL</sequence>
<organism evidence="1 3">
    <name type="scientific">Didymodactylos carnosus</name>
    <dbReference type="NCBI Taxonomy" id="1234261"/>
    <lineage>
        <taxon>Eukaryota</taxon>
        <taxon>Metazoa</taxon>
        <taxon>Spiralia</taxon>
        <taxon>Gnathifera</taxon>
        <taxon>Rotifera</taxon>
        <taxon>Eurotatoria</taxon>
        <taxon>Bdelloidea</taxon>
        <taxon>Philodinida</taxon>
        <taxon>Philodinidae</taxon>
        <taxon>Didymodactylos</taxon>
    </lineage>
</organism>
<proteinExistence type="predicted"/>
<feature type="non-terminal residue" evidence="1">
    <location>
        <position position="132"/>
    </location>
</feature>